<dbReference type="Pfam" id="PF00582">
    <property type="entry name" value="Usp"/>
    <property type="match status" value="1"/>
</dbReference>
<dbReference type="Proteomes" id="UP000244934">
    <property type="component" value="Unassembled WGS sequence"/>
</dbReference>
<evidence type="ECO:0000313" key="4">
    <source>
        <dbReference type="Proteomes" id="UP000244934"/>
    </source>
</evidence>
<dbReference type="InterPro" id="IPR006016">
    <property type="entry name" value="UspA"/>
</dbReference>
<dbReference type="OrthoDB" id="5795499at2"/>
<comment type="similarity">
    <text evidence="1">Belongs to the universal stress protein A family.</text>
</comment>
<proteinExistence type="inferred from homology"/>
<dbReference type="PRINTS" id="PR01438">
    <property type="entry name" value="UNVRSLSTRESS"/>
</dbReference>
<feature type="domain" description="UspA" evidence="2">
    <location>
        <begin position="1"/>
        <end position="146"/>
    </location>
</feature>
<dbReference type="RefSeq" id="WP_108841022.1">
    <property type="nucleotide sequence ID" value="NZ_ONZI01000001.1"/>
</dbReference>
<accession>A0A2R8CGT7</accession>
<dbReference type="InterPro" id="IPR006015">
    <property type="entry name" value="Universal_stress_UspA"/>
</dbReference>
<gene>
    <name evidence="3" type="primary">teaD_1</name>
    <name evidence="3" type="ORF">KSP9073_00118</name>
</gene>
<dbReference type="EMBL" id="ONZI01000001">
    <property type="protein sequence ID" value="SPJ32118.1"/>
    <property type="molecule type" value="Genomic_DNA"/>
</dbReference>
<dbReference type="CDD" id="cd00293">
    <property type="entry name" value="USP-like"/>
    <property type="match status" value="1"/>
</dbReference>
<keyword evidence="4" id="KW-1185">Reference proteome</keyword>
<evidence type="ECO:0000256" key="1">
    <source>
        <dbReference type="ARBA" id="ARBA00008791"/>
    </source>
</evidence>
<name>A0A2R8CGT7_9GAMM</name>
<evidence type="ECO:0000259" key="2">
    <source>
        <dbReference type="Pfam" id="PF00582"/>
    </source>
</evidence>
<dbReference type="SUPFAM" id="SSF52402">
    <property type="entry name" value="Adenine nucleotide alpha hydrolases-like"/>
    <property type="match status" value="1"/>
</dbReference>
<sequence length="160" mass="16954">MTHNILVPLDGSRSAQKALEHACLMQRADGGTLHLLHIVEPPVAVDHLGAQTGSTPLDYTPEKGHEKGESLLQSAWSQVGSPSSEVHFHVEDNPPGRPERTIVALAEALDIDTIVMGSRGLSDLKGLVVGSVSHKVSHVAHCTVITLHVPDAEPGDAPVR</sequence>
<dbReference type="Gene3D" id="3.40.50.620">
    <property type="entry name" value="HUPs"/>
    <property type="match status" value="1"/>
</dbReference>
<dbReference type="AlphaFoldDB" id="A0A2R8CGT7"/>
<dbReference type="PANTHER" id="PTHR46268">
    <property type="entry name" value="STRESS RESPONSE PROTEIN NHAX"/>
    <property type="match status" value="1"/>
</dbReference>
<reference evidence="4" key="1">
    <citation type="submission" date="2018-03" db="EMBL/GenBank/DDBJ databases">
        <authorList>
            <person name="Navarro De La Torre S."/>
        </authorList>
    </citation>
    <scope>NUCLEOTIDE SEQUENCE [LARGE SCALE GENOMIC DNA]</scope>
    <source>
        <strain evidence="4">EAod3</strain>
    </source>
</reference>
<dbReference type="InterPro" id="IPR014729">
    <property type="entry name" value="Rossmann-like_a/b/a_fold"/>
</dbReference>
<evidence type="ECO:0000313" key="3">
    <source>
        <dbReference type="EMBL" id="SPJ32118.1"/>
    </source>
</evidence>
<protein>
    <submittedName>
        <fullName evidence="3">TRAP-T-associated universal stress protein TeaD</fullName>
    </submittedName>
</protein>
<organism evidence="3 4">
    <name type="scientific">Kushneria phyllosphaerae</name>
    <dbReference type="NCBI Taxonomy" id="2100822"/>
    <lineage>
        <taxon>Bacteria</taxon>
        <taxon>Pseudomonadati</taxon>
        <taxon>Pseudomonadota</taxon>
        <taxon>Gammaproteobacteria</taxon>
        <taxon>Oceanospirillales</taxon>
        <taxon>Halomonadaceae</taxon>
        <taxon>Kushneria</taxon>
    </lineage>
</organism>
<dbReference type="PANTHER" id="PTHR46268:SF6">
    <property type="entry name" value="UNIVERSAL STRESS PROTEIN UP12"/>
    <property type="match status" value="1"/>
</dbReference>